<dbReference type="Pfam" id="PF22936">
    <property type="entry name" value="Pol_BBD"/>
    <property type="match status" value="1"/>
</dbReference>
<dbReference type="InterPro" id="IPR039537">
    <property type="entry name" value="Retrotran_Ty1/copia-like"/>
</dbReference>
<evidence type="ECO:0000256" key="1">
    <source>
        <dbReference type="ARBA" id="ARBA00022670"/>
    </source>
</evidence>
<dbReference type="Gramene" id="KMS65544">
    <property type="protein sequence ID" value="KMS65544"/>
    <property type="gene ID" value="BVRB_034890"/>
</dbReference>
<dbReference type="PANTHER" id="PTHR42648:SF28">
    <property type="entry name" value="TRANSPOSON-ENCODED PROTEIN WITH RIBONUCLEASE H-LIKE AND RETROVIRUS ZINC FINGER-LIKE DOMAINS"/>
    <property type="match status" value="1"/>
</dbReference>
<dbReference type="EMBL" id="KQ106994">
    <property type="protein sequence ID" value="KMS65544.1"/>
    <property type="molecule type" value="Genomic_DNA"/>
</dbReference>
<gene>
    <name evidence="4" type="ORF">BVRB_034890</name>
</gene>
<dbReference type="Proteomes" id="UP000035740">
    <property type="component" value="Unassembled WGS sequence"/>
</dbReference>
<proteinExistence type="predicted"/>
<keyword evidence="1" id="KW-0645">Protease</keyword>
<reference evidence="4 5" key="1">
    <citation type="journal article" date="2014" name="Nature">
        <title>The genome of the recently domesticated crop plant sugar beet (Beta vulgaris).</title>
        <authorList>
            <person name="Dohm J.C."/>
            <person name="Minoche A.E."/>
            <person name="Holtgrawe D."/>
            <person name="Capella-Gutierrez S."/>
            <person name="Zakrzewski F."/>
            <person name="Tafer H."/>
            <person name="Rupp O."/>
            <person name="Sorensen T.R."/>
            <person name="Stracke R."/>
            <person name="Reinhardt R."/>
            <person name="Goesmann A."/>
            <person name="Kraft T."/>
            <person name="Schulz B."/>
            <person name="Stadler P.F."/>
            <person name="Schmidt T."/>
            <person name="Gabaldon T."/>
            <person name="Lehrach H."/>
            <person name="Weisshaar B."/>
            <person name="Himmelbauer H."/>
        </authorList>
    </citation>
    <scope>NUCLEOTIDE SEQUENCE [LARGE SCALE GENOMIC DNA]</scope>
    <source>
        <tissue evidence="4">Taproot</tissue>
    </source>
</reference>
<dbReference type="AlphaFoldDB" id="A0A0J7YPV7"/>
<evidence type="ECO:0000259" key="3">
    <source>
        <dbReference type="Pfam" id="PF22936"/>
    </source>
</evidence>
<evidence type="ECO:0000313" key="4">
    <source>
        <dbReference type="EMBL" id="KMS65544.1"/>
    </source>
</evidence>
<keyword evidence="1" id="KW-0378">Hydrolase</keyword>
<organism evidence="4 5">
    <name type="scientific">Beta vulgaris subsp. vulgaris</name>
    <name type="common">Beet</name>
    <dbReference type="NCBI Taxonomy" id="3555"/>
    <lineage>
        <taxon>Eukaryota</taxon>
        <taxon>Viridiplantae</taxon>
        <taxon>Streptophyta</taxon>
        <taxon>Embryophyta</taxon>
        <taxon>Tracheophyta</taxon>
        <taxon>Spermatophyta</taxon>
        <taxon>Magnoliopsida</taxon>
        <taxon>eudicotyledons</taxon>
        <taxon>Gunneridae</taxon>
        <taxon>Pentapetalae</taxon>
        <taxon>Caryophyllales</taxon>
        <taxon>Chenopodiaceae</taxon>
        <taxon>Betoideae</taxon>
        <taxon>Beta</taxon>
    </lineage>
</organism>
<dbReference type="InterPro" id="IPR054722">
    <property type="entry name" value="PolX-like_BBD"/>
</dbReference>
<feature type="domain" description="Retrovirus-related Pol polyprotein from transposon TNT 1-94-like beta-barrel" evidence="3">
    <location>
        <begin position="1"/>
        <end position="68"/>
    </location>
</feature>
<accession>A0A0J7YPV7</accession>
<feature type="domain" description="GAG-pre-integrase" evidence="2">
    <location>
        <begin position="109"/>
        <end position="156"/>
    </location>
</feature>
<keyword evidence="5" id="KW-1185">Reference proteome</keyword>
<dbReference type="PANTHER" id="PTHR42648">
    <property type="entry name" value="TRANSPOSASE, PUTATIVE-RELATED"/>
    <property type="match status" value="1"/>
</dbReference>
<evidence type="ECO:0000259" key="2">
    <source>
        <dbReference type="Pfam" id="PF13976"/>
    </source>
</evidence>
<sequence>MTNDRNILQDYKAIRHISITSSNGQTSPAQGEGTLRLRCSPPITIPGVLYVPGITKTLLATKSFTDQGLKVIIDDQLRIQDSNGNTIITSIEQNGLHYIDDQGSRECHSTISMELAHRRFGHASDERLKHLSKAAEGINITDKERNFCEICAHAKSRKQPFPEERRTKPTRPFEIVSSDIKGPLLVTSKEGFRYFVTFN</sequence>
<dbReference type="OMA" id="RECHSTI"/>
<dbReference type="GO" id="GO:0008233">
    <property type="term" value="F:peptidase activity"/>
    <property type="evidence" value="ECO:0007669"/>
    <property type="project" value="UniProtKB-KW"/>
</dbReference>
<dbReference type="InterPro" id="IPR025724">
    <property type="entry name" value="GAG-pre-integrase_dom"/>
</dbReference>
<feature type="non-terminal residue" evidence="4">
    <location>
        <position position="199"/>
    </location>
</feature>
<dbReference type="OrthoDB" id="1436019at2759"/>
<evidence type="ECO:0000313" key="5">
    <source>
        <dbReference type="Proteomes" id="UP000035740"/>
    </source>
</evidence>
<name>A0A0J7YPV7_BETVV</name>
<dbReference type="Pfam" id="PF13976">
    <property type="entry name" value="gag_pre-integrs"/>
    <property type="match status" value="1"/>
</dbReference>
<dbReference type="GO" id="GO:0006508">
    <property type="term" value="P:proteolysis"/>
    <property type="evidence" value="ECO:0007669"/>
    <property type="project" value="UniProtKB-KW"/>
</dbReference>
<protein>
    <submittedName>
        <fullName evidence="4">Uncharacterized protein</fullName>
    </submittedName>
</protein>